<dbReference type="AlphaFoldDB" id="A0A8S1BED6"/>
<keyword evidence="1" id="KW-1133">Transmembrane helix</keyword>
<reference evidence="5 6" key="1">
    <citation type="submission" date="2020-04" db="EMBL/GenBank/DDBJ databases">
        <authorList>
            <person name="Wallbank WR R."/>
            <person name="Pardo Diaz C."/>
            <person name="Kozak K."/>
            <person name="Martin S."/>
            <person name="Jiggins C."/>
            <person name="Moest M."/>
            <person name="Warren A I."/>
            <person name="Byers J.R.P. K."/>
            <person name="Montejo-Kovacevich G."/>
            <person name="Yen C E."/>
        </authorList>
    </citation>
    <scope>NUCLEOTIDE SEQUENCE [LARGE SCALE GENOMIC DNA]</scope>
</reference>
<evidence type="ECO:0000313" key="5">
    <source>
        <dbReference type="Proteomes" id="UP000494106"/>
    </source>
</evidence>
<evidence type="ECO:0000313" key="3">
    <source>
        <dbReference type="EMBL" id="CAB3242484.1"/>
    </source>
</evidence>
<name>A0A8S1BED6_ARCPL</name>
<proteinExistence type="predicted"/>
<keyword evidence="5" id="KW-1185">Reference proteome</keyword>
<keyword evidence="1" id="KW-0812">Transmembrane</keyword>
<dbReference type="InterPro" id="IPR000727">
    <property type="entry name" value="T_SNARE_dom"/>
</dbReference>
<organism evidence="4 5">
    <name type="scientific">Arctia plantaginis</name>
    <name type="common">Wood tiger moth</name>
    <name type="synonym">Phalaena plantaginis</name>
    <dbReference type="NCBI Taxonomy" id="874455"/>
    <lineage>
        <taxon>Eukaryota</taxon>
        <taxon>Metazoa</taxon>
        <taxon>Ecdysozoa</taxon>
        <taxon>Arthropoda</taxon>
        <taxon>Hexapoda</taxon>
        <taxon>Insecta</taxon>
        <taxon>Pterygota</taxon>
        <taxon>Neoptera</taxon>
        <taxon>Endopterygota</taxon>
        <taxon>Lepidoptera</taxon>
        <taxon>Glossata</taxon>
        <taxon>Ditrysia</taxon>
        <taxon>Noctuoidea</taxon>
        <taxon>Erebidae</taxon>
        <taxon>Arctiinae</taxon>
        <taxon>Arctia</taxon>
    </lineage>
</organism>
<evidence type="ECO:0000313" key="4">
    <source>
        <dbReference type="EMBL" id="CAB3255350.1"/>
    </source>
</evidence>
<dbReference type="Pfam" id="PF05739">
    <property type="entry name" value="SNARE"/>
    <property type="match status" value="1"/>
</dbReference>
<gene>
    <name evidence="3" type="ORF">APLA_LOCUS10002</name>
    <name evidence="4" type="ORF">APLA_LOCUS14868</name>
</gene>
<dbReference type="EMBL" id="CADEBD010000312">
    <property type="protein sequence ID" value="CAB3242484.1"/>
    <property type="molecule type" value="Genomic_DNA"/>
</dbReference>
<sequence>MNQSAVDAAIVPSLPEPLTLDKQGELIDRIEYHVTQATDYVDYGRSEIGKAKEYMIKARKKKIFIIICLAVTLTDSSVALGTSLKRTVACSHRHSTFAATEEDHDPCLPAHTGHRHRGLRVQLFRLSDPHSYTDHHMLKGPSCKEQSSRKSRCLRPTWQQSTFTNSASHH</sequence>
<accession>A0A8S1BED6</accession>
<protein>
    <recommendedName>
        <fullName evidence="2">t-SNARE coiled-coil homology domain-containing protein</fullName>
    </recommendedName>
</protein>
<feature type="domain" description="T-SNARE coiled-coil homology" evidence="2">
    <location>
        <begin position="20"/>
        <end position="51"/>
    </location>
</feature>
<dbReference type="EMBL" id="CADEBC010000574">
    <property type="protein sequence ID" value="CAB3255350.1"/>
    <property type="molecule type" value="Genomic_DNA"/>
</dbReference>
<dbReference type="PROSITE" id="PS50192">
    <property type="entry name" value="T_SNARE"/>
    <property type="match status" value="1"/>
</dbReference>
<keyword evidence="1" id="KW-0472">Membrane</keyword>
<feature type="transmembrane region" description="Helical" evidence="1">
    <location>
        <begin position="63"/>
        <end position="84"/>
    </location>
</feature>
<evidence type="ECO:0000259" key="2">
    <source>
        <dbReference type="PROSITE" id="PS50192"/>
    </source>
</evidence>
<evidence type="ECO:0000256" key="1">
    <source>
        <dbReference type="SAM" id="Phobius"/>
    </source>
</evidence>
<dbReference type="Gene3D" id="1.20.5.110">
    <property type="match status" value="1"/>
</dbReference>
<dbReference type="OrthoDB" id="10255013at2759"/>
<evidence type="ECO:0000313" key="6">
    <source>
        <dbReference type="Proteomes" id="UP000494256"/>
    </source>
</evidence>
<comment type="caution">
    <text evidence="4">The sequence shown here is derived from an EMBL/GenBank/DDBJ whole genome shotgun (WGS) entry which is preliminary data.</text>
</comment>
<dbReference type="Proteomes" id="UP000494256">
    <property type="component" value="Unassembled WGS sequence"/>
</dbReference>
<dbReference type="Proteomes" id="UP000494106">
    <property type="component" value="Unassembled WGS sequence"/>
</dbReference>
<dbReference type="SUPFAM" id="SSF58038">
    <property type="entry name" value="SNARE fusion complex"/>
    <property type="match status" value="1"/>
</dbReference>